<dbReference type="GO" id="GO:0005886">
    <property type="term" value="C:plasma membrane"/>
    <property type="evidence" value="ECO:0007669"/>
    <property type="project" value="TreeGrafter"/>
</dbReference>
<feature type="transmembrane region" description="Helical" evidence="11">
    <location>
        <begin position="498"/>
        <end position="518"/>
    </location>
</feature>
<evidence type="ECO:0000256" key="7">
    <source>
        <dbReference type="ARBA" id="ARBA00023002"/>
    </source>
</evidence>
<feature type="transmembrane region" description="Helical" evidence="11">
    <location>
        <begin position="59"/>
        <end position="79"/>
    </location>
</feature>
<proteinExistence type="inferred from homology"/>
<dbReference type="SUPFAM" id="SSF52343">
    <property type="entry name" value="Ferredoxin reductase-like, C-terminal NADP-linked domain"/>
    <property type="match status" value="1"/>
</dbReference>
<dbReference type="InterPro" id="IPR017927">
    <property type="entry name" value="FAD-bd_FR_type"/>
</dbReference>
<dbReference type="GO" id="GO:0015677">
    <property type="term" value="P:copper ion import"/>
    <property type="evidence" value="ECO:0007669"/>
    <property type="project" value="TreeGrafter"/>
</dbReference>
<dbReference type="PANTHER" id="PTHR32361:SF3">
    <property type="entry name" value="REDUCTASE, PUTATIVE (AFU_ORTHOLOGUE AFUA_6G13750)-RELATED"/>
    <property type="match status" value="1"/>
</dbReference>
<keyword evidence="5" id="KW-0249">Electron transport</keyword>
<evidence type="ECO:0000259" key="12">
    <source>
        <dbReference type="PROSITE" id="PS51384"/>
    </source>
</evidence>
<dbReference type="Pfam" id="PF01794">
    <property type="entry name" value="Ferric_reduct"/>
    <property type="match status" value="1"/>
</dbReference>
<evidence type="ECO:0000256" key="2">
    <source>
        <dbReference type="ARBA" id="ARBA00006278"/>
    </source>
</evidence>
<keyword evidence="3" id="KW-0813">Transport</keyword>
<dbReference type="Pfam" id="PF08030">
    <property type="entry name" value="NAD_binding_6"/>
    <property type="match status" value="1"/>
</dbReference>
<dbReference type="Pfam" id="PF08022">
    <property type="entry name" value="FAD_binding_8"/>
    <property type="match status" value="1"/>
</dbReference>
<keyword evidence="4 11" id="KW-0812">Transmembrane</keyword>
<dbReference type="InterPro" id="IPR013130">
    <property type="entry name" value="Fe3_Rdtase_TM_dom"/>
</dbReference>
<sequence length="709" mass="79511">MASLLLDTPAMMEKRHTQDYANASALEPYWGYLPKVVPCTNDPGTCDYLDVVYSTHAQGILFVGIMWVVFGSLVFFYGIGRRFVPARQPLPSKAAGEQPPQRQSFLHRAATATSSSVRRHLLKETPLRSIFGRTTRLQVAILAFLITYLTIFTFVGFRYESWNTPPNKQGYRKHRTSLGPWSDRIGVMAYAIVPFSVLLSTRESLLSLITGIPYQNFMFLHRWMGYIIFVQSALHTIGWCIIEVRLYQPQPRVWYDFITQAYAVWGVVAMVVMTLMLAMSLPPVIRRTGYEVFRKAHYVMAMIFIGACYGHWEHLGVFLIAALVVWGVDRFFRLARTFVLHYDFLPESTSAMRFQAADAKLQHFPDQINGDVVRLDFVHNHSPWQVGQHFYLCFPESSIWQSHPFTPLSLPGLTQSGQQHSYVFRAKSGETKKMAEIALRKLSAAAAITSTEKEDFSENHPTQPLTHDSNTASTKVILTGPYGTSHTQQLDDSPGINVLLIAGGTGITFVLPVLFHLMTAPTPRGSADRRIEFIWVVRRRQDLEWVKPELDTLRAASARMNLIIRIFVTRQGGDGVEAVQPGSGDIHFSAGEKSLANNVSALTPTTPSSDDDIHSPSSSASSTPSSLRKQSDLPRSAVNELNHRPSLPTLLSTFIDSTIRGPTTVYASGPPEMITDVRRQVAESNDAGKVWKGDERGWVELVADDRVEW</sequence>
<evidence type="ECO:0000256" key="9">
    <source>
        <dbReference type="ARBA" id="ARBA00023136"/>
    </source>
</evidence>
<dbReference type="CDD" id="cd06186">
    <property type="entry name" value="NOX_Duox_like_FAD_NADP"/>
    <property type="match status" value="1"/>
</dbReference>
<feature type="compositionally biased region" description="Low complexity" evidence="10">
    <location>
        <begin position="615"/>
        <end position="626"/>
    </location>
</feature>
<feature type="region of interest" description="Disordered" evidence="10">
    <location>
        <begin position="600"/>
        <end position="634"/>
    </location>
</feature>
<dbReference type="Gene3D" id="3.40.50.80">
    <property type="entry name" value="Nucleotide-binding domain of ferredoxin-NADP reductase (FNR) module"/>
    <property type="match status" value="1"/>
</dbReference>
<dbReference type="EMBL" id="LT853693">
    <property type="protein sequence ID" value="SMQ47087.1"/>
    <property type="molecule type" value="Genomic_DNA"/>
</dbReference>
<dbReference type="InterPro" id="IPR013121">
    <property type="entry name" value="Fe_red_NAD-bd_6"/>
</dbReference>
<keyword evidence="14" id="KW-1185">Reference proteome</keyword>
<evidence type="ECO:0000256" key="5">
    <source>
        <dbReference type="ARBA" id="ARBA00022982"/>
    </source>
</evidence>
<evidence type="ECO:0000256" key="4">
    <source>
        <dbReference type="ARBA" id="ARBA00022692"/>
    </source>
</evidence>
<dbReference type="InterPro" id="IPR013112">
    <property type="entry name" value="FAD-bd_8"/>
</dbReference>
<dbReference type="Proteomes" id="UP000215127">
    <property type="component" value="Chromosome 2"/>
</dbReference>
<evidence type="ECO:0000256" key="11">
    <source>
        <dbReference type="SAM" id="Phobius"/>
    </source>
</evidence>
<feature type="transmembrane region" description="Helical" evidence="11">
    <location>
        <begin position="223"/>
        <end position="242"/>
    </location>
</feature>
<feature type="domain" description="FAD-binding FR-type" evidence="12">
    <location>
        <begin position="327"/>
        <end position="488"/>
    </location>
</feature>
<feature type="transmembrane region" description="Helical" evidence="11">
    <location>
        <begin position="262"/>
        <end position="284"/>
    </location>
</feature>
<evidence type="ECO:0000256" key="10">
    <source>
        <dbReference type="SAM" id="MobiDB-lite"/>
    </source>
</evidence>
<evidence type="ECO:0000313" key="14">
    <source>
        <dbReference type="Proteomes" id="UP000215127"/>
    </source>
</evidence>
<keyword evidence="7" id="KW-0560">Oxidoreductase</keyword>
<dbReference type="InterPro" id="IPR051410">
    <property type="entry name" value="Ferric/Cupric_Reductase"/>
</dbReference>
<feature type="compositionally biased region" description="Polar residues" evidence="10">
    <location>
        <begin position="459"/>
        <end position="471"/>
    </location>
</feature>
<organism evidence="13 14">
    <name type="scientific">Zymoseptoria tritici (strain ST99CH_3D7)</name>
    <dbReference type="NCBI Taxonomy" id="1276538"/>
    <lineage>
        <taxon>Eukaryota</taxon>
        <taxon>Fungi</taxon>
        <taxon>Dikarya</taxon>
        <taxon>Ascomycota</taxon>
        <taxon>Pezizomycotina</taxon>
        <taxon>Dothideomycetes</taxon>
        <taxon>Dothideomycetidae</taxon>
        <taxon>Mycosphaerellales</taxon>
        <taxon>Mycosphaerellaceae</taxon>
        <taxon>Zymoseptoria</taxon>
    </lineage>
</organism>
<dbReference type="GO" id="GO:0006879">
    <property type="term" value="P:intracellular iron ion homeostasis"/>
    <property type="evidence" value="ECO:0007669"/>
    <property type="project" value="TreeGrafter"/>
</dbReference>
<dbReference type="PROSITE" id="PS51384">
    <property type="entry name" value="FAD_FR"/>
    <property type="match status" value="1"/>
</dbReference>
<dbReference type="SFLD" id="SFLDG01168">
    <property type="entry name" value="Ferric_reductase_subgroup_(FRE"/>
    <property type="match status" value="1"/>
</dbReference>
<evidence type="ECO:0000256" key="3">
    <source>
        <dbReference type="ARBA" id="ARBA00022448"/>
    </source>
</evidence>
<dbReference type="AlphaFoldDB" id="A0A1X7RJA5"/>
<feature type="transmembrane region" description="Helical" evidence="11">
    <location>
        <begin position="296"/>
        <end position="312"/>
    </location>
</feature>
<accession>A0A1X7RJA5</accession>
<dbReference type="SFLD" id="SFLDS00052">
    <property type="entry name" value="Ferric_Reductase_Domain"/>
    <property type="match status" value="1"/>
</dbReference>
<comment type="similarity">
    <text evidence="2">Belongs to the ferric reductase (FRE) family.</text>
</comment>
<dbReference type="GO" id="GO:0006826">
    <property type="term" value="P:iron ion transport"/>
    <property type="evidence" value="ECO:0007669"/>
    <property type="project" value="TreeGrafter"/>
</dbReference>
<dbReference type="STRING" id="1276538.A0A1X7RJA5"/>
<dbReference type="InterPro" id="IPR039261">
    <property type="entry name" value="FNR_nucleotide-bd"/>
</dbReference>
<feature type="region of interest" description="Disordered" evidence="10">
    <location>
        <begin position="452"/>
        <end position="471"/>
    </location>
</feature>
<keyword evidence="8" id="KW-0406">Ion transport</keyword>
<evidence type="ECO:0000313" key="13">
    <source>
        <dbReference type="EMBL" id="SMQ47087.1"/>
    </source>
</evidence>
<evidence type="ECO:0000256" key="8">
    <source>
        <dbReference type="ARBA" id="ARBA00023065"/>
    </source>
</evidence>
<feature type="transmembrane region" description="Helical" evidence="11">
    <location>
        <begin position="137"/>
        <end position="157"/>
    </location>
</feature>
<keyword evidence="9 11" id="KW-0472">Membrane</keyword>
<comment type="subcellular location">
    <subcellularLocation>
        <location evidence="1">Membrane</location>
        <topology evidence="1">Multi-pass membrane protein</topology>
    </subcellularLocation>
</comment>
<evidence type="ECO:0000256" key="6">
    <source>
        <dbReference type="ARBA" id="ARBA00022989"/>
    </source>
</evidence>
<dbReference type="PANTHER" id="PTHR32361">
    <property type="entry name" value="FERRIC/CUPRIC REDUCTASE TRANSMEMBRANE COMPONENT"/>
    <property type="match status" value="1"/>
</dbReference>
<protein>
    <recommendedName>
        <fullName evidence="12">FAD-binding FR-type domain-containing protein</fullName>
    </recommendedName>
</protein>
<keyword evidence="6 11" id="KW-1133">Transmembrane helix</keyword>
<evidence type="ECO:0000256" key="1">
    <source>
        <dbReference type="ARBA" id="ARBA00004141"/>
    </source>
</evidence>
<dbReference type="GO" id="GO:0000293">
    <property type="term" value="F:ferric-chelate reductase activity"/>
    <property type="evidence" value="ECO:0007669"/>
    <property type="project" value="UniProtKB-ARBA"/>
</dbReference>
<gene>
    <name evidence="13" type="ORF">ZT3D7_G2234</name>
</gene>
<reference evidence="13 14" key="1">
    <citation type="submission" date="2016-06" db="EMBL/GenBank/DDBJ databases">
        <authorList>
            <person name="Kjaerup R.B."/>
            <person name="Dalgaard T.S."/>
            <person name="Juul-Madsen H.R."/>
        </authorList>
    </citation>
    <scope>NUCLEOTIDE SEQUENCE [LARGE SCALE GENOMIC DNA]</scope>
</reference>
<name>A0A1X7RJA5_ZYMT9</name>